<keyword evidence="9 12" id="KW-0407">Ion channel</keyword>
<dbReference type="GO" id="GO:0062054">
    <property type="term" value="F:fluoride channel activity"/>
    <property type="evidence" value="ECO:0007669"/>
    <property type="project" value="UniProtKB-UniRule"/>
</dbReference>
<dbReference type="GO" id="GO:0140114">
    <property type="term" value="P:cellular detoxification of fluoride"/>
    <property type="evidence" value="ECO:0007669"/>
    <property type="project" value="UniProtKB-UniRule"/>
</dbReference>
<comment type="subcellular location">
    <subcellularLocation>
        <location evidence="1 12">Cell membrane</location>
        <topology evidence="1 12">Multi-pass membrane protein</topology>
    </subcellularLocation>
</comment>
<dbReference type="OrthoDB" id="9806299at2"/>
<evidence type="ECO:0000256" key="6">
    <source>
        <dbReference type="ARBA" id="ARBA00023053"/>
    </source>
</evidence>
<evidence type="ECO:0000256" key="9">
    <source>
        <dbReference type="ARBA" id="ARBA00023303"/>
    </source>
</evidence>
<comment type="activity regulation">
    <text evidence="12">Na(+) is not transported, but it plays an essential structural role and its presence is essential for fluoride channel function.</text>
</comment>
<keyword evidence="7 12" id="KW-0406">Ion transport</keyword>
<comment type="catalytic activity">
    <reaction evidence="11">
        <text>fluoride(in) = fluoride(out)</text>
        <dbReference type="Rhea" id="RHEA:76159"/>
        <dbReference type="ChEBI" id="CHEBI:17051"/>
    </reaction>
    <physiologicalReaction direction="left-to-right" evidence="11">
        <dbReference type="Rhea" id="RHEA:76160"/>
    </physiologicalReaction>
</comment>
<keyword evidence="3" id="KW-0997">Cell inner membrane</keyword>
<evidence type="ECO:0000256" key="10">
    <source>
        <dbReference type="ARBA" id="ARBA00035120"/>
    </source>
</evidence>
<keyword evidence="12" id="KW-0813">Transport</keyword>
<dbReference type="AlphaFoldDB" id="A0A1X6ZB41"/>
<evidence type="ECO:0000256" key="1">
    <source>
        <dbReference type="ARBA" id="ARBA00004651"/>
    </source>
</evidence>
<protein>
    <recommendedName>
        <fullName evidence="12">Fluoride-specific ion channel FluC</fullName>
    </recommendedName>
</protein>
<sequence length="122" mass="12997">MYISVFIGGAMGSLVRELFSLEIPGLPFVTATFGINVAACFILGWLYAVRNRVHAHVLHLGAIGFCGGMSTFSSFMAEIARLAESGSWHFLTAPAFEVVFGLAAAVAGEALGRRYHASEALE</sequence>
<dbReference type="Pfam" id="PF02537">
    <property type="entry name" value="CRCB"/>
    <property type="match status" value="1"/>
</dbReference>
<keyword evidence="5 12" id="KW-1133">Transmembrane helix</keyword>
<dbReference type="InterPro" id="IPR003691">
    <property type="entry name" value="FluC"/>
</dbReference>
<dbReference type="HAMAP" id="MF_00454">
    <property type="entry name" value="FluC"/>
    <property type="match status" value="1"/>
</dbReference>
<dbReference type="PANTHER" id="PTHR28259:SF1">
    <property type="entry name" value="FLUORIDE EXPORT PROTEIN 1-RELATED"/>
    <property type="match status" value="1"/>
</dbReference>
<name>A0A1X6ZB41_9RHOB</name>
<keyword evidence="12" id="KW-0479">Metal-binding</keyword>
<evidence type="ECO:0000256" key="7">
    <source>
        <dbReference type="ARBA" id="ARBA00023065"/>
    </source>
</evidence>
<dbReference type="EMBL" id="FWFX01000006">
    <property type="protein sequence ID" value="SLN44244.1"/>
    <property type="molecule type" value="Genomic_DNA"/>
</dbReference>
<evidence type="ECO:0000256" key="12">
    <source>
        <dbReference type="HAMAP-Rule" id="MF_00454"/>
    </source>
</evidence>
<keyword evidence="8 12" id="KW-0472">Membrane</keyword>
<evidence type="ECO:0000256" key="2">
    <source>
        <dbReference type="ARBA" id="ARBA00022475"/>
    </source>
</evidence>
<feature type="binding site" evidence="12">
    <location>
        <position position="70"/>
    </location>
    <ligand>
        <name>Na(+)</name>
        <dbReference type="ChEBI" id="CHEBI:29101"/>
        <note>structural</note>
    </ligand>
</feature>
<reference evidence="13 14" key="1">
    <citation type="submission" date="2017-03" db="EMBL/GenBank/DDBJ databases">
        <authorList>
            <person name="Afonso C.L."/>
            <person name="Miller P.J."/>
            <person name="Scott M.A."/>
            <person name="Spackman E."/>
            <person name="Goraichik I."/>
            <person name="Dimitrov K.M."/>
            <person name="Suarez D.L."/>
            <person name="Swayne D.E."/>
        </authorList>
    </citation>
    <scope>NUCLEOTIDE SEQUENCE [LARGE SCALE GENOMIC DNA]</scope>
    <source>
        <strain evidence="13 14">CECT 7450</strain>
    </source>
</reference>
<evidence type="ECO:0000256" key="5">
    <source>
        <dbReference type="ARBA" id="ARBA00022989"/>
    </source>
</evidence>
<evidence type="ECO:0000256" key="11">
    <source>
        <dbReference type="ARBA" id="ARBA00035585"/>
    </source>
</evidence>
<evidence type="ECO:0000313" key="13">
    <source>
        <dbReference type="EMBL" id="SLN44244.1"/>
    </source>
</evidence>
<dbReference type="GO" id="GO:0046872">
    <property type="term" value="F:metal ion binding"/>
    <property type="evidence" value="ECO:0007669"/>
    <property type="project" value="UniProtKB-KW"/>
</dbReference>
<keyword evidence="4 12" id="KW-0812">Transmembrane</keyword>
<dbReference type="PANTHER" id="PTHR28259">
    <property type="entry name" value="FLUORIDE EXPORT PROTEIN 1-RELATED"/>
    <property type="match status" value="1"/>
</dbReference>
<accession>A0A1X6ZB41</accession>
<dbReference type="GO" id="GO:0005886">
    <property type="term" value="C:plasma membrane"/>
    <property type="evidence" value="ECO:0007669"/>
    <property type="project" value="UniProtKB-SubCell"/>
</dbReference>
<proteinExistence type="inferred from homology"/>
<evidence type="ECO:0000256" key="3">
    <source>
        <dbReference type="ARBA" id="ARBA00022519"/>
    </source>
</evidence>
<keyword evidence="14" id="KW-1185">Reference proteome</keyword>
<comment type="function">
    <text evidence="12">Fluoride-specific ion channel. Important for reducing fluoride concentration in the cell, thus reducing its toxicity.</text>
</comment>
<feature type="binding site" evidence="12">
    <location>
        <position position="67"/>
    </location>
    <ligand>
        <name>Na(+)</name>
        <dbReference type="ChEBI" id="CHEBI:29101"/>
        <note>structural</note>
    </ligand>
</feature>
<organism evidence="13 14">
    <name type="scientific">Roseovarius albus</name>
    <dbReference type="NCBI Taxonomy" id="1247867"/>
    <lineage>
        <taxon>Bacteria</taxon>
        <taxon>Pseudomonadati</taxon>
        <taxon>Pseudomonadota</taxon>
        <taxon>Alphaproteobacteria</taxon>
        <taxon>Rhodobacterales</taxon>
        <taxon>Roseobacteraceae</taxon>
        <taxon>Roseovarius</taxon>
    </lineage>
</organism>
<feature type="transmembrane region" description="Helical" evidence="12">
    <location>
        <begin position="88"/>
        <end position="108"/>
    </location>
</feature>
<dbReference type="Proteomes" id="UP000193061">
    <property type="component" value="Unassembled WGS sequence"/>
</dbReference>
<evidence type="ECO:0000256" key="8">
    <source>
        <dbReference type="ARBA" id="ARBA00023136"/>
    </source>
</evidence>
<gene>
    <name evidence="13" type="primary">crcB_2</name>
    <name evidence="12" type="synonym">crcB</name>
    <name evidence="12" type="synonym">fluC</name>
    <name evidence="13" type="ORF">ROA7450_02140</name>
</gene>
<keyword evidence="2 12" id="KW-1003">Cell membrane</keyword>
<feature type="transmembrane region" description="Helical" evidence="12">
    <location>
        <begin position="56"/>
        <end position="76"/>
    </location>
</feature>
<keyword evidence="6 12" id="KW-0915">Sodium</keyword>
<feature type="transmembrane region" description="Helical" evidence="12">
    <location>
        <begin position="28"/>
        <end position="49"/>
    </location>
</feature>
<evidence type="ECO:0000256" key="4">
    <source>
        <dbReference type="ARBA" id="ARBA00022692"/>
    </source>
</evidence>
<evidence type="ECO:0000313" key="14">
    <source>
        <dbReference type="Proteomes" id="UP000193061"/>
    </source>
</evidence>
<comment type="similarity">
    <text evidence="10 12">Belongs to the fluoride channel Fluc/FEX (TC 1.A.43) family.</text>
</comment>